<feature type="transmembrane region" description="Helical" evidence="2">
    <location>
        <begin position="65"/>
        <end position="88"/>
    </location>
</feature>
<feature type="transmembrane region" description="Helical" evidence="2">
    <location>
        <begin position="231"/>
        <end position="246"/>
    </location>
</feature>
<keyword evidence="2" id="KW-0812">Transmembrane</keyword>
<evidence type="ECO:0000313" key="3">
    <source>
        <dbReference type="EMBL" id="RKK05106.1"/>
    </source>
</evidence>
<feature type="transmembrane region" description="Helical" evidence="2">
    <location>
        <begin position="188"/>
        <end position="210"/>
    </location>
</feature>
<feature type="transmembrane region" description="Helical" evidence="2">
    <location>
        <begin position="252"/>
        <end position="274"/>
    </location>
</feature>
<evidence type="ECO:0000313" key="5">
    <source>
        <dbReference type="Proteomes" id="UP000274097"/>
    </source>
</evidence>
<dbReference type="Proteomes" id="UP000274097">
    <property type="component" value="Unassembled WGS sequence"/>
</dbReference>
<accession>A0A3A9JMQ1</accession>
<feature type="region of interest" description="Disordered" evidence="1">
    <location>
        <begin position="1"/>
        <end position="20"/>
    </location>
</feature>
<proteinExistence type="predicted"/>
<evidence type="ECO:0000313" key="4">
    <source>
        <dbReference type="EMBL" id="RMI20932.1"/>
    </source>
</evidence>
<sequence>MSRAETRNGHSGLSTHQPRTGLTHDPRFLAGAAGGLVSALAALWAFHGLPLGAILFWLAPLPLCLAGLGFGLPSFLIAVVVAGVALLVDSISTLPALIYLGAFGVPAALLLATALRGLAHGGGHLALGLPLALLGLWPAAVLLLTALSLASPEGGLEQSLREAVSAGLVHMGVEEPEGLVTQVIRLQAAAMALWLAVVLAGNAGLAQWLLRRQGLALAPATRWSTARLPRWYPALPVLAALAWLLADPAHALVPLSLCLVLLVPMVLQGLAVLHTRLRPAKARAPLLVLIYVLLLVFSLPGAIVLVALGLVDQFGRRNPPPANT</sequence>
<keyword evidence="2" id="KW-1133">Transmembrane helix</keyword>
<feature type="transmembrane region" description="Helical" evidence="2">
    <location>
        <begin position="127"/>
        <end position="150"/>
    </location>
</feature>
<evidence type="ECO:0000313" key="6">
    <source>
        <dbReference type="Proteomes" id="UP000278036"/>
    </source>
</evidence>
<dbReference type="EMBL" id="RAQU01000023">
    <property type="protein sequence ID" value="RKK05106.1"/>
    <property type="molecule type" value="Genomic_DNA"/>
</dbReference>
<dbReference type="Pfam" id="PF09991">
    <property type="entry name" value="DUF2232"/>
    <property type="match status" value="1"/>
</dbReference>
<evidence type="ECO:0000256" key="2">
    <source>
        <dbReference type="SAM" id="Phobius"/>
    </source>
</evidence>
<feature type="transmembrane region" description="Helical" evidence="2">
    <location>
        <begin position="286"/>
        <end position="311"/>
    </location>
</feature>
<name>A0A3A9JMQ1_9PROT</name>
<organism evidence="3 6">
    <name type="scientific">Teichococcus wenyumeiae</name>
    <dbReference type="NCBI Taxonomy" id="2478470"/>
    <lineage>
        <taxon>Bacteria</taxon>
        <taxon>Pseudomonadati</taxon>
        <taxon>Pseudomonadota</taxon>
        <taxon>Alphaproteobacteria</taxon>
        <taxon>Acetobacterales</taxon>
        <taxon>Roseomonadaceae</taxon>
        <taxon>Roseomonas</taxon>
    </lineage>
</organism>
<protein>
    <submittedName>
        <fullName evidence="3">DUF2232 domain-containing protein</fullName>
    </submittedName>
</protein>
<dbReference type="InterPro" id="IPR018710">
    <property type="entry name" value="DUF2232"/>
</dbReference>
<feature type="compositionally biased region" description="Polar residues" evidence="1">
    <location>
        <begin position="9"/>
        <end position="20"/>
    </location>
</feature>
<feature type="transmembrane region" description="Helical" evidence="2">
    <location>
        <begin position="94"/>
        <end position="115"/>
    </location>
</feature>
<dbReference type="InParanoid" id="A0A3A9JMQ1"/>
<keyword evidence="2" id="KW-0472">Membrane</keyword>
<comment type="caution">
    <text evidence="3">The sequence shown here is derived from an EMBL/GenBank/DDBJ whole genome shotgun (WGS) entry which is preliminary data.</text>
</comment>
<dbReference type="Proteomes" id="UP000278036">
    <property type="component" value="Unassembled WGS sequence"/>
</dbReference>
<gene>
    <name evidence="3" type="ORF">D6Z83_06010</name>
    <name evidence="4" type="ORF">EBE87_14065</name>
</gene>
<feature type="transmembrane region" description="Helical" evidence="2">
    <location>
        <begin position="28"/>
        <end position="58"/>
    </location>
</feature>
<dbReference type="AlphaFoldDB" id="A0A3A9JMQ1"/>
<keyword evidence="5" id="KW-1185">Reference proteome</keyword>
<reference evidence="3 6" key="1">
    <citation type="submission" date="2018-09" db="EMBL/GenBank/DDBJ databases">
        <title>Roseomonas sp. nov., isolated from feces of Tibetan antelopes in the Qinghai-Tibet plateau, China.</title>
        <authorList>
            <person name="Tian Z."/>
        </authorList>
    </citation>
    <scope>NUCLEOTIDE SEQUENCE [LARGE SCALE GENOMIC DNA]</scope>
    <source>
        <strain evidence="4 5">Z23</strain>
        <strain evidence="3 6">Z24</strain>
    </source>
</reference>
<dbReference type="EMBL" id="RFLX01000009">
    <property type="protein sequence ID" value="RMI20932.1"/>
    <property type="molecule type" value="Genomic_DNA"/>
</dbReference>
<evidence type="ECO:0000256" key="1">
    <source>
        <dbReference type="SAM" id="MobiDB-lite"/>
    </source>
</evidence>